<dbReference type="InterPro" id="IPR022742">
    <property type="entry name" value="Hydrolase_4"/>
</dbReference>
<dbReference type="Gene3D" id="3.40.50.1820">
    <property type="entry name" value="alpha/beta hydrolase"/>
    <property type="match status" value="1"/>
</dbReference>
<dbReference type="RefSeq" id="WP_015030463.1">
    <property type="nucleotide sequence ID" value="NC_018748.1"/>
</dbReference>
<organism evidence="2 3">
    <name type="scientific">Emticicia oligotrophica (strain DSM 17448 / CIP 109782 / MTCC 6937 / GPTSA100-15)</name>
    <dbReference type="NCBI Taxonomy" id="929562"/>
    <lineage>
        <taxon>Bacteria</taxon>
        <taxon>Pseudomonadati</taxon>
        <taxon>Bacteroidota</taxon>
        <taxon>Cytophagia</taxon>
        <taxon>Cytophagales</taxon>
        <taxon>Leadbetterellaceae</taxon>
        <taxon>Emticicia</taxon>
    </lineage>
</organism>
<dbReference type="Proteomes" id="UP000002875">
    <property type="component" value="Chromosome"/>
</dbReference>
<dbReference type="GO" id="GO:0016787">
    <property type="term" value="F:hydrolase activity"/>
    <property type="evidence" value="ECO:0007669"/>
    <property type="project" value="UniProtKB-KW"/>
</dbReference>
<dbReference type="InterPro" id="IPR051044">
    <property type="entry name" value="MAG_DAG_Lipase"/>
</dbReference>
<dbReference type="EMBL" id="CP002961">
    <property type="protein sequence ID" value="AFK04774.1"/>
    <property type="molecule type" value="Genomic_DNA"/>
</dbReference>
<keyword evidence="2" id="KW-0378">Hydrolase</keyword>
<feature type="domain" description="Serine aminopeptidase S33" evidence="1">
    <location>
        <begin position="26"/>
        <end position="260"/>
    </location>
</feature>
<evidence type="ECO:0000313" key="2">
    <source>
        <dbReference type="EMBL" id="AFK04774.1"/>
    </source>
</evidence>
<dbReference type="PRINTS" id="PR00111">
    <property type="entry name" value="ABHYDROLASE"/>
</dbReference>
<gene>
    <name evidence="2" type="ordered locus">Emtol_3648</name>
</gene>
<dbReference type="Pfam" id="PF12146">
    <property type="entry name" value="Hydrolase_4"/>
    <property type="match status" value="1"/>
</dbReference>
<accession>A0ABN4AQR3</accession>
<keyword evidence="3" id="KW-1185">Reference proteome</keyword>
<evidence type="ECO:0000259" key="1">
    <source>
        <dbReference type="Pfam" id="PF12146"/>
    </source>
</evidence>
<dbReference type="SUPFAM" id="SSF53474">
    <property type="entry name" value="alpha/beta-Hydrolases"/>
    <property type="match status" value="1"/>
</dbReference>
<dbReference type="PANTHER" id="PTHR11614">
    <property type="entry name" value="PHOSPHOLIPASE-RELATED"/>
    <property type="match status" value="1"/>
</dbReference>
<sequence>MNTTELSWKSSDGLNIYGKKWESTQPTKAVICIMHGMGEHINRYNHVAEMFTSNGYSVIGCDHRGHGKSEGKRGHFPDFDTFLNDVDTLLKVASEHFPNTKQILYGHSMGGNLVANYLLRRQPKITGAILSSPYFQLAFQPSKITLFIGRMMKGIFPSLSLSSGLDSSAISRDLEEVKKYNEDPLVHDKVSAKMGIEMIETGQWAIENVAKLLVPTLLYHGTADRLTSHHGSELFAQKAGKNLTFTSLEGLYHETHNEPEKAEVFKKIILWLDNLV</sequence>
<dbReference type="InterPro" id="IPR000073">
    <property type="entry name" value="AB_hydrolase_1"/>
</dbReference>
<reference evidence="2 3" key="1">
    <citation type="submission" date="2011-07" db="EMBL/GenBank/DDBJ databases">
        <title>The complete genome of chromosome of Emticicia oligotrophica DSM 17448.</title>
        <authorList>
            <consortium name="US DOE Joint Genome Institute (JGI-PGF)"/>
            <person name="Lucas S."/>
            <person name="Han J."/>
            <person name="Lapidus A."/>
            <person name="Bruce D."/>
            <person name="Goodwin L."/>
            <person name="Pitluck S."/>
            <person name="Peters L."/>
            <person name="Kyrpides N."/>
            <person name="Mavromatis K."/>
            <person name="Ivanova N."/>
            <person name="Ovchinnikova G."/>
            <person name="Teshima H."/>
            <person name="Detter J.C."/>
            <person name="Tapia R."/>
            <person name="Han C."/>
            <person name="Land M."/>
            <person name="Hauser L."/>
            <person name="Markowitz V."/>
            <person name="Cheng J.-F."/>
            <person name="Hugenholtz P."/>
            <person name="Woyke T."/>
            <person name="Wu D."/>
            <person name="Tindall B."/>
            <person name="Pomrenke H."/>
            <person name="Brambilla E."/>
            <person name="Klenk H.-P."/>
            <person name="Eisen J.A."/>
        </authorList>
    </citation>
    <scope>NUCLEOTIDE SEQUENCE [LARGE SCALE GENOMIC DNA]</scope>
    <source>
        <strain evidence="2 3">DSM 17448</strain>
    </source>
</reference>
<name>A0ABN4AQR3_EMTOG</name>
<proteinExistence type="predicted"/>
<protein>
    <submittedName>
        <fullName evidence="2">Alpha/beta hydrolase fold containing protein</fullName>
    </submittedName>
</protein>
<dbReference type="InterPro" id="IPR029058">
    <property type="entry name" value="AB_hydrolase_fold"/>
</dbReference>
<evidence type="ECO:0000313" key="3">
    <source>
        <dbReference type="Proteomes" id="UP000002875"/>
    </source>
</evidence>